<dbReference type="InterPro" id="IPR000719">
    <property type="entry name" value="Prot_kinase_dom"/>
</dbReference>
<dbReference type="PROSITE" id="PS50011">
    <property type="entry name" value="PROTEIN_KINASE_DOM"/>
    <property type="match status" value="1"/>
</dbReference>
<name>W7XFQ4_TETTS</name>
<organism evidence="7 8">
    <name type="scientific">Tetrahymena thermophila (strain SB210)</name>
    <dbReference type="NCBI Taxonomy" id="312017"/>
    <lineage>
        <taxon>Eukaryota</taxon>
        <taxon>Sar</taxon>
        <taxon>Alveolata</taxon>
        <taxon>Ciliophora</taxon>
        <taxon>Intramacronucleata</taxon>
        <taxon>Oligohymenophorea</taxon>
        <taxon>Hymenostomatida</taxon>
        <taxon>Tetrahymenina</taxon>
        <taxon>Tetrahymenidae</taxon>
        <taxon>Tetrahymena</taxon>
    </lineage>
</organism>
<keyword evidence="5" id="KW-0067">ATP-binding</keyword>
<dbReference type="InterPro" id="IPR008271">
    <property type="entry name" value="Ser/Thr_kinase_AS"/>
</dbReference>
<protein>
    <recommendedName>
        <fullName evidence="1">non-specific serine/threonine protein kinase</fullName>
        <ecNumber evidence="1">2.7.11.1</ecNumber>
    </recommendedName>
</protein>
<evidence type="ECO:0000313" key="8">
    <source>
        <dbReference type="Proteomes" id="UP000009168"/>
    </source>
</evidence>
<dbReference type="EMBL" id="GG662557">
    <property type="protein sequence ID" value="EWS72836.1"/>
    <property type="molecule type" value="Genomic_DNA"/>
</dbReference>
<gene>
    <name evidence="7" type="ORF">TTHERM_000858019</name>
</gene>
<dbReference type="InterPro" id="IPR011009">
    <property type="entry name" value="Kinase-like_dom_sf"/>
</dbReference>
<dbReference type="InParanoid" id="W7XFQ4"/>
<keyword evidence="4 7" id="KW-0418">Kinase</keyword>
<evidence type="ECO:0000259" key="6">
    <source>
        <dbReference type="PROSITE" id="PS50011"/>
    </source>
</evidence>
<dbReference type="PANTHER" id="PTHR43671">
    <property type="entry name" value="SERINE/THREONINE-PROTEIN KINASE NEK"/>
    <property type="match status" value="1"/>
</dbReference>
<dbReference type="SUPFAM" id="SSF56112">
    <property type="entry name" value="Protein kinase-like (PK-like)"/>
    <property type="match status" value="1"/>
</dbReference>
<dbReference type="CDD" id="cd00180">
    <property type="entry name" value="PKc"/>
    <property type="match status" value="1"/>
</dbReference>
<dbReference type="Pfam" id="PF00069">
    <property type="entry name" value="Pkinase"/>
    <property type="match status" value="1"/>
</dbReference>
<evidence type="ECO:0000256" key="4">
    <source>
        <dbReference type="ARBA" id="ARBA00022777"/>
    </source>
</evidence>
<proteinExistence type="predicted"/>
<dbReference type="AlphaFoldDB" id="W7XFQ4"/>
<dbReference type="Proteomes" id="UP000009168">
    <property type="component" value="Unassembled WGS sequence"/>
</dbReference>
<dbReference type="Gene3D" id="3.30.200.20">
    <property type="entry name" value="Phosphorylase Kinase, domain 1"/>
    <property type="match status" value="1"/>
</dbReference>
<keyword evidence="8" id="KW-1185">Reference proteome</keyword>
<dbReference type="GeneID" id="24440943"/>
<evidence type="ECO:0000256" key="5">
    <source>
        <dbReference type="ARBA" id="ARBA00022840"/>
    </source>
</evidence>
<keyword evidence="3" id="KW-0547">Nucleotide-binding</keyword>
<dbReference type="PANTHER" id="PTHR43671:SF13">
    <property type="entry name" value="SERINE_THREONINE-PROTEIN KINASE NEK2"/>
    <property type="match status" value="1"/>
</dbReference>
<evidence type="ECO:0000256" key="1">
    <source>
        <dbReference type="ARBA" id="ARBA00012513"/>
    </source>
</evidence>
<keyword evidence="2" id="KW-0808">Transferase</keyword>
<dbReference type="SMART" id="SM00220">
    <property type="entry name" value="S_TKc"/>
    <property type="match status" value="1"/>
</dbReference>
<reference evidence="8" key="1">
    <citation type="journal article" date="2006" name="PLoS Biol.">
        <title>Macronuclear genome sequence of the ciliate Tetrahymena thermophila, a model eukaryote.</title>
        <authorList>
            <person name="Eisen J.A."/>
            <person name="Coyne R.S."/>
            <person name="Wu M."/>
            <person name="Wu D."/>
            <person name="Thiagarajan M."/>
            <person name="Wortman J.R."/>
            <person name="Badger J.H."/>
            <person name="Ren Q."/>
            <person name="Amedeo P."/>
            <person name="Jones K.M."/>
            <person name="Tallon L.J."/>
            <person name="Delcher A.L."/>
            <person name="Salzberg S.L."/>
            <person name="Silva J.C."/>
            <person name="Haas B.J."/>
            <person name="Majoros W.H."/>
            <person name="Farzad M."/>
            <person name="Carlton J.M."/>
            <person name="Smith R.K. Jr."/>
            <person name="Garg J."/>
            <person name="Pearlman R.E."/>
            <person name="Karrer K.M."/>
            <person name="Sun L."/>
            <person name="Manning G."/>
            <person name="Elde N.C."/>
            <person name="Turkewitz A.P."/>
            <person name="Asai D.J."/>
            <person name="Wilkes D.E."/>
            <person name="Wang Y."/>
            <person name="Cai H."/>
            <person name="Collins K."/>
            <person name="Stewart B.A."/>
            <person name="Lee S.R."/>
            <person name="Wilamowska K."/>
            <person name="Weinberg Z."/>
            <person name="Ruzzo W.L."/>
            <person name="Wloga D."/>
            <person name="Gaertig J."/>
            <person name="Frankel J."/>
            <person name="Tsao C.-C."/>
            <person name="Gorovsky M.A."/>
            <person name="Keeling P.J."/>
            <person name="Waller R.F."/>
            <person name="Patron N.J."/>
            <person name="Cherry J.M."/>
            <person name="Stover N.A."/>
            <person name="Krieger C.J."/>
            <person name="del Toro C."/>
            <person name="Ryder H.F."/>
            <person name="Williamson S.C."/>
            <person name="Barbeau R.A."/>
            <person name="Hamilton E.P."/>
            <person name="Orias E."/>
        </authorList>
    </citation>
    <scope>NUCLEOTIDE SEQUENCE [LARGE SCALE GENOMIC DNA]</scope>
    <source>
        <strain evidence="8">SB210</strain>
    </source>
</reference>
<dbReference type="RefSeq" id="XP_012654627.1">
    <property type="nucleotide sequence ID" value="XM_012799173.1"/>
</dbReference>
<dbReference type="OrthoDB" id="331171at2759"/>
<dbReference type="GO" id="GO:0004674">
    <property type="term" value="F:protein serine/threonine kinase activity"/>
    <property type="evidence" value="ECO:0007669"/>
    <property type="project" value="UniProtKB-EC"/>
</dbReference>
<accession>W7XFQ4</accession>
<dbReference type="Gene3D" id="1.10.510.10">
    <property type="entry name" value="Transferase(Phosphotransferase) domain 1"/>
    <property type="match status" value="1"/>
</dbReference>
<dbReference type="PROSITE" id="PS00108">
    <property type="entry name" value="PROTEIN_KINASE_ST"/>
    <property type="match status" value="1"/>
</dbReference>
<evidence type="ECO:0000256" key="3">
    <source>
        <dbReference type="ARBA" id="ARBA00022741"/>
    </source>
</evidence>
<dbReference type="GO" id="GO:0005524">
    <property type="term" value="F:ATP binding"/>
    <property type="evidence" value="ECO:0007669"/>
    <property type="project" value="UniProtKB-KW"/>
</dbReference>
<dbReference type="EC" id="2.7.11.1" evidence="1"/>
<dbReference type="InterPro" id="IPR050660">
    <property type="entry name" value="NEK_Ser/Thr_kinase"/>
</dbReference>
<feature type="domain" description="Protein kinase" evidence="6">
    <location>
        <begin position="59"/>
        <end position="383"/>
    </location>
</feature>
<evidence type="ECO:0000313" key="7">
    <source>
        <dbReference type="EMBL" id="EWS72836.1"/>
    </source>
</evidence>
<sequence>MQHRISTNNIFSSGSSNETVEQSQNRVIKKSDDFIYQIFQDQQIEYIERQIIKNNIFNVFNICYISQGSEGKVYKAKMIDRSYKQFKCAIKIIQIAKQQEIFQKEIDIRNDINLIEEEYNRLQPNQRNEKINPYGIVKYYYDFKTKEGYQGVVMEYCNETLESLMKNENIQNHELIKETFINKTNSYRDLCFMQLILQTLKALNFLHYEDYIGGIKKVSYIHRDIKPMNIMIQIDTVNEFSVKIIDLGGISKQSKHDQDDFDGTIAFYPPEYIQQQVTTFDKSSDVWAIGICIYRLFAIQEKDQVKITRKNLYEDMLKRISQIWNRLDAITLRQQEGNERDQIVYEYGSEILKILLTQDYQQRNQKNYLEKVIEKAAQCVQYLQKKSKNQINEKPQSKPQMQSFLLKQMCQNPNFITDSLSFLEDLNFYFQNKKDQLNDYKLFFQVFAGFLYQNFQSYEAQIQQLNYDKLCIYNDQYFKQNSKTLTLNLLKKMLLNISELDSALNVQDRNIRSLIWCTYYLFILYKLEYYKYYNLFHECVYKITSYNEIKQMSLLELQEQIKKLLSESVPQQRFLS</sequence>
<evidence type="ECO:0000256" key="2">
    <source>
        <dbReference type="ARBA" id="ARBA00022679"/>
    </source>
</evidence>
<dbReference type="STRING" id="312017.W7XFQ4"/>
<dbReference type="KEGG" id="tet:TTHERM_000858019"/>